<dbReference type="InterPro" id="IPR045275">
    <property type="entry name" value="MscS_archaea/bacteria_type"/>
</dbReference>
<dbReference type="EMBL" id="CP017708">
    <property type="protein sequence ID" value="AOY79627.1"/>
    <property type="molecule type" value="Genomic_DNA"/>
</dbReference>
<accession>A0A1D9FWA1</accession>
<dbReference type="GO" id="GO:0008381">
    <property type="term" value="F:mechanosensitive monoatomic ion channel activity"/>
    <property type="evidence" value="ECO:0007669"/>
    <property type="project" value="InterPro"/>
</dbReference>
<keyword evidence="3 7" id="KW-0812">Transmembrane</keyword>
<evidence type="ECO:0000256" key="6">
    <source>
        <dbReference type="SAM" id="Coils"/>
    </source>
</evidence>
<dbReference type="InterPro" id="IPR010920">
    <property type="entry name" value="LSM_dom_sf"/>
</dbReference>
<evidence type="ECO:0000256" key="1">
    <source>
        <dbReference type="ARBA" id="ARBA00004141"/>
    </source>
</evidence>
<keyword evidence="6" id="KW-0175">Coiled coil</keyword>
<name>A0A1D9FWA1_MOOP1</name>
<evidence type="ECO:0000259" key="8">
    <source>
        <dbReference type="Pfam" id="PF00924"/>
    </source>
</evidence>
<feature type="transmembrane region" description="Helical" evidence="7">
    <location>
        <begin position="12"/>
        <end position="32"/>
    </location>
</feature>
<reference evidence="10" key="1">
    <citation type="submission" date="2016-10" db="EMBL/GenBank/DDBJ databases">
        <title>Comparative genomics uncovers the prolific and rare metabolic potential of the cyanobacterial genus Moorea.</title>
        <authorList>
            <person name="Leao T."/>
            <person name="Castelao G."/>
            <person name="Korobeynikov A."/>
            <person name="Monroe E.A."/>
            <person name="Podell S."/>
            <person name="Glukhov E."/>
            <person name="Allen E."/>
            <person name="Gerwick W.H."/>
            <person name="Gerwick L."/>
        </authorList>
    </citation>
    <scope>NUCLEOTIDE SEQUENCE [LARGE SCALE GENOMIC DNA]</scope>
    <source>
        <strain evidence="10">JHB</strain>
    </source>
</reference>
<dbReference type="Pfam" id="PF00924">
    <property type="entry name" value="MS_channel_2nd"/>
    <property type="match status" value="1"/>
</dbReference>
<comment type="similarity">
    <text evidence="2">Belongs to the MscS (TC 1.A.23) family.</text>
</comment>
<feature type="transmembrane region" description="Helical" evidence="7">
    <location>
        <begin position="121"/>
        <end position="142"/>
    </location>
</feature>
<dbReference type="AlphaFoldDB" id="A0A1D9FWA1"/>
<dbReference type="Gene3D" id="1.10.287.1260">
    <property type="match status" value="1"/>
</dbReference>
<dbReference type="Gene3D" id="2.30.30.60">
    <property type="match status" value="1"/>
</dbReference>
<evidence type="ECO:0000256" key="4">
    <source>
        <dbReference type="ARBA" id="ARBA00022989"/>
    </source>
</evidence>
<sequence length="534" mass="61228">MVVLSEYLKSIAILGGIIAVLYVITFVILPPIFRRFSSDAAITSLKIIRKPLLLFVVFVRTKISLLPKLKLGGDENFWVNRGLNAAMIAIITYVTAQILTQVILYYLKKYSEQTEAMWDDVLLPILQGVLPILVYVIGGSLFLQTLGINVAGVWVALGGASFILGFAFKDSLANFLSGLVLLVDTPFQFGDVILLSSGQLGVIKKVGLRVTHLYVVSNHSDVYLPNSTFEKKEIVNLTRPTPHYYDQLQLPIMSTVDPGQAIQLIENVILAHPDTMGLIDRKLELLENFYGFSKPGIRAEQKREVGFIRLKAEQKVNHKLEEIENAFDRLSEQVDRFENEGLEYSEIRIIQGDYLNICEQMGLSTQAVRLGNRQRKLTLEEGEHAQSGGDSLIGLVREWYNTWCKDPDLLLEDHKLLRESWEQKITILKRKANQLWLRANNLSIDDTRFDDVVDDLIMWLQERFKRSRIEWQNPKIWMEEIEMVGGSKMDPNKVLTVKFFVDDIKLEHCERGNRVKNELYRELIWQLRKAYLAK</sequence>
<dbReference type="PANTHER" id="PTHR30221:SF1">
    <property type="entry name" value="SMALL-CONDUCTANCE MECHANOSENSITIVE CHANNEL"/>
    <property type="match status" value="1"/>
</dbReference>
<dbReference type="InterPro" id="IPR023408">
    <property type="entry name" value="MscS_beta-dom_sf"/>
</dbReference>
<evidence type="ECO:0000313" key="10">
    <source>
        <dbReference type="Proteomes" id="UP000176944"/>
    </source>
</evidence>
<keyword evidence="5 7" id="KW-0472">Membrane</keyword>
<keyword evidence="4 7" id="KW-1133">Transmembrane helix</keyword>
<comment type="subcellular location">
    <subcellularLocation>
        <location evidence="1">Membrane</location>
        <topology evidence="1">Multi-pass membrane protein</topology>
    </subcellularLocation>
</comment>
<feature type="domain" description="Mechanosensitive ion channel MscS" evidence="8">
    <location>
        <begin position="170"/>
        <end position="239"/>
    </location>
</feature>
<evidence type="ECO:0000313" key="9">
    <source>
        <dbReference type="EMBL" id="AOY79627.1"/>
    </source>
</evidence>
<dbReference type="Proteomes" id="UP000176944">
    <property type="component" value="Chromosome"/>
</dbReference>
<feature type="transmembrane region" description="Helical" evidence="7">
    <location>
        <begin position="83"/>
        <end position="107"/>
    </location>
</feature>
<dbReference type="SUPFAM" id="SSF82861">
    <property type="entry name" value="Mechanosensitive channel protein MscS (YggB), transmembrane region"/>
    <property type="match status" value="1"/>
</dbReference>
<evidence type="ECO:0000256" key="7">
    <source>
        <dbReference type="SAM" id="Phobius"/>
    </source>
</evidence>
<organism evidence="9 10">
    <name type="scientific">Moorena producens (strain JHB)</name>
    <dbReference type="NCBI Taxonomy" id="1454205"/>
    <lineage>
        <taxon>Bacteria</taxon>
        <taxon>Bacillati</taxon>
        <taxon>Cyanobacteriota</taxon>
        <taxon>Cyanophyceae</taxon>
        <taxon>Coleofasciculales</taxon>
        <taxon>Coleofasciculaceae</taxon>
        <taxon>Moorena</taxon>
    </lineage>
</organism>
<dbReference type="GO" id="GO:0016020">
    <property type="term" value="C:membrane"/>
    <property type="evidence" value="ECO:0007669"/>
    <property type="project" value="UniProtKB-SubCell"/>
</dbReference>
<proteinExistence type="inferred from homology"/>
<evidence type="ECO:0000256" key="5">
    <source>
        <dbReference type="ARBA" id="ARBA00023136"/>
    </source>
</evidence>
<dbReference type="InterPro" id="IPR011014">
    <property type="entry name" value="MscS_channel_TM-2"/>
</dbReference>
<protein>
    <submittedName>
        <fullName evidence="9">Mechanosensitive ion channel family protein</fullName>
    </submittedName>
</protein>
<evidence type="ECO:0000256" key="3">
    <source>
        <dbReference type="ARBA" id="ARBA00022692"/>
    </source>
</evidence>
<dbReference type="PANTHER" id="PTHR30221">
    <property type="entry name" value="SMALL-CONDUCTANCE MECHANOSENSITIVE CHANNEL"/>
    <property type="match status" value="1"/>
</dbReference>
<dbReference type="InterPro" id="IPR006685">
    <property type="entry name" value="MscS_channel_2nd"/>
</dbReference>
<gene>
    <name evidence="9" type="ORF">BJP36_06520</name>
</gene>
<dbReference type="SUPFAM" id="SSF50182">
    <property type="entry name" value="Sm-like ribonucleoproteins"/>
    <property type="match status" value="1"/>
</dbReference>
<feature type="coiled-coil region" evidence="6">
    <location>
        <begin position="313"/>
        <end position="340"/>
    </location>
</feature>
<evidence type="ECO:0000256" key="2">
    <source>
        <dbReference type="ARBA" id="ARBA00008017"/>
    </source>
</evidence>
<feature type="transmembrane region" description="Helical" evidence="7">
    <location>
        <begin position="148"/>
        <end position="168"/>
    </location>
</feature>